<gene>
    <name evidence="8" type="ORF">SAMN05192553_10836</name>
</gene>
<keyword evidence="5" id="KW-0732">Signal</keyword>
<evidence type="ECO:0000259" key="6">
    <source>
        <dbReference type="Pfam" id="PF00251"/>
    </source>
</evidence>
<comment type="similarity">
    <text evidence="1 4">Belongs to the glycosyl hydrolase 32 family.</text>
</comment>
<dbReference type="CDD" id="cd18622">
    <property type="entry name" value="GH32_Inu-like"/>
    <property type="match status" value="1"/>
</dbReference>
<dbReference type="Gene3D" id="2.60.120.560">
    <property type="entry name" value="Exo-inulinase, domain 1"/>
    <property type="match status" value="1"/>
</dbReference>
<dbReference type="GO" id="GO:0005737">
    <property type="term" value="C:cytoplasm"/>
    <property type="evidence" value="ECO:0007669"/>
    <property type="project" value="TreeGrafter"/>
</dbReference>
<dbReference type="GO" id="GO:0004575">
    <property type="term" value="F:sucrose alpha-glucosidase activity"/>
    <property type="evidence" value="ECO:0007669"/>
    <property type="project" value="TreeGrafter"/>
</dbReference>
<keyword evidence="9" id="KW-1185">Reference proteome</keyword>
<dbReference type="InterPro" id="IPR013189">
    <property type="entry name" value="Glyco_hydro_32_C"/>
</dbReference>
<keyword evidence="2 4" id="KW-0378">Hydrolase</keyword>
<evidence type="ECO:0000256" key="1">
    <source>
        <dbReference type="ARBA" id="ARBA00009902"/>
    </source>
</evidence>
<sequence length="500" mass="56056">MHRKINTVLYVLFVSVLALSVGCSPAPSEKSAEPDGRFDEPFRPQYHFSPPSQWMNDPNGMVYHAGEYHLFYQHYPDSNVWGPMHWGHAVSKDLVHWEHLPIAIAPDSLGWIFSGSAVLDETNSSGLGTADNPPLVAIYTYHDPVGAEAGREDYQTQGIAYSTDGGRNWTKYAGNPVLENPGIRDFRDPKVAWIGERWIMSLAVKDRIRFYSSDNLLEWTYESDFQPEWAAYGGVWECPDLFPLTTPEGEEKWILFVSINPGGPNGGSATQYFVGDFDGSTFTSESDQVKWLDYGADNYAGVTWSNVPKSDGRRLFIGWMSNWTYANVVPTENWRSANTLPRELALVRQGETYRVRSSPVAELEKLRKSSSTKEGDSWAIDAELAELLLFPEAGDFSLELSNDAGERIILAKKGDQLTFDRSQSGVTGFSEAFTALHTAPLHGMEVTELRVFLDRSSVEIFVNQGALVLSEIVFPEQPYSRIRLTGFKSSHQVHELASIW</sequence>
<dbReference type="EMBL" id="FNZH01000008">
    <property type="protein sequence ID" value="SEJ67712.1"/>
    <property type="molecule type" value="Genomic_DNA"/>
</dbReference>
<dbReference type="InterPro" id="IPR018053">
    <property type="entry name" value="Glyco_hydro_32_AS"/>
</dbReference>
<dbReference type="OrthoDB" id="9759709at2"/>
<feature type="domain" description="Glycosyl hydrolase family 32 N-terminal" evidence="6">
    <location>
        <begin position="47"/>
        <end position="351"/>
    </location>
</feature>
<dbReference type="InterPro" id="IPR001362">
    <property type="entry name" value="Glyco_hydro_32"/>
</dbReference>
<evidence type="ECO:0000256" key="5">
    <source>
        <dbReference type="SAM" id="SignalP"/>
    </source>
</evidence>
<evidence type="ECO:0000313" key="8">
    <source>
        <dbReference type="EMBL" id="SEJ67712.1"/>
    </source>
</evidence>
<name>A0A1H7B032_9BACT</name>
<dbReference type="InterPro" id="IPR013148">
    <property type="entry name" value="Glyco_hydro_32_N"/>
</dbReference>
<dbReference type="PROSITE" id="PS00609">
    <property type="entry name" value="GLYCOSYL_HYDROL_F32"/>
    <property type="match status" value="1"/>
</dbReference>
<dbReference type="Gene3D" id="2.115.10.20">
    <property type="entry name" value="Glycosyl hydrolase domain, family 43"/>
    <property type="match status" value="1"/>
</dbReference>
<feature type="chain" id="PRO_5011708703" evidence="5">
    <location>
        <begin position="27"/>
        <end position="500"/>
    </location>
</feature>
<organism evidence="8 9">
    <name type="scientific">Cyclobacterium xiamenense</name>
    <dbReference type="NCBI Taxonomy" id="1297121"/>
    <lineage>
        <taxon>Bacteria</taxon>
        <taxon>Pseudomonadati</taxon>
        <taxon>Bacteroidota</taxon>
        <taxon>Cytophagia</taxon>
        <taxon>Cytophagales</taxon>
        <taxon>Cyclobacteriaceae</taxon>
        <taxon>Cyclobacterium</taxon>
    </lineage>
</organism>
<accession>A0A1H7B032</accession>
<evidence type="ECO:0000313" key="9">
    <source>
        <dbReference type="Proteomes" id="UP000199403"/>
    </source>
</evidence>
<evidence type="ECO:0000259" key="7">
    <source>
        <dbReference type="Pfam" id="PF08244"/>
    </source>
</evidence>
<evidence type="ECO:0000256" key="2">
    <source>
        <dbReference type="ARBA" id="ARBA00022801"/>
    </source>
</evidence>
<dbReference type="SMART" id="SM00640">
    <property type="entry name" value="Glyco_32"/>
    <property type="match status" value="1"/>
</dbReference>
<feature type="domain" description="Glycosyl hydrolase family 32 C-terminal" evidence="7">
    <location>
        <begin position="358"/>
        <end position="492"/>
    </location>
</feature>
<dbReference type="InterPro" id="IPR013320">
    <property type="entry name" value="ConA-like_dom_sf"/>
</dbReference>
<dbReference type="Proteomes" id="UP000199403">
    <property type="component" value="Unassembled WGS sequence"/>
</dbReference>
<dbReference type="GO" id="GO:0005987">
    <property type="term" value="P:sucrose catabolic process"/>
    <property type="evidence" value="ECO:0007669"/>
    <property type="project" value="TreeGrafter"/>
</dbReference>
<dbReference type="PANTHER" id="PTHR42800:SF1">
    <property type="entry name" value="EXOINULINASE INUD (AFU_ORTHOLOGUE AFUA_5G00480)"/>
    <property type="match status" value="1"/>
</dbReference>
<dbReference type="SUPFAM" id="SSF75005">
    <property type="entry name" value="Arabinanase/levansucrase/invertase"/>
    <property type="match status" value="1"/>
</dbReference>
<dbReference type="AlphaFoldDB" id="A0A1H7B032"/>
<evidence type="ECO:0000256" key="4">
    <source>
        <dbReference type="RuleBase" id="RU362110"/>
    </source>
</evidence>
<evidence type="ECO:0000256" key="3">
    <source>
        <dbReference type="ARBA" id="ARBA00023295"/>
    </source>
</evidence>
<dbReference type="SUPFAM" id="SSF49899">
    <property type="entry name" value="Concanavalin A-like lectins/glucanases"/>
    <property type="match status" value="1"/>
</dbReference>
<feature type="signal peptide" evidence="5">
    <location>
        <begin position="1"/>
        <end position="26"/>
    </location>
</feature>
<proteinExistence type="inferred from homology"/>
<dbReference type="Pfam" id="PF08244">
    <property type="entry name" value="Glyco_hydro_32C"/>
    <property type="match status" value="1"/>
</dbReference>
<dbReference type="PANTHER" id="PTHR42800">
    <property type="entry name" value="EXOINULINASE INUD (AFU_ORTHOLOGUE AFUA_5G00480)"/>
    <property type="match status" value="1"/>
</dbReference>
<dbReference type="PROSITE" id="PS51257">
    <property type="entry name" value="PROKAR_LIPOPROTEIN"/>
    <property type="match status" value="1"/>
</dbReference>
<dbReference type="Pfam" id="PF00251">
    <property type="entry name" value="Glyco_hydro_32N"/>
    <property type="match status" value="1"/>
</dbReference>
<dbReference type="InterPro" id="IPR023296">
    <property type="entry name" value="Glyco_hydro_beta-prop_sf"/>
</dbReference>
<protein>
    <submittedName>
        <fullName evidence="8">Fructan beta-fructosidase</fullName>
    </submittedName>
</protein>
<keyword evidence="3 4" id="KW-0326">Glycosidase</keyword>
<dbReference type="RefSeq" id="WP_092177729.1">
    <property type="nucleotide sequence ID" value="NZ_FNZH01000008.1"/>
</dbReference>
<dbReference type="STRING" id="1416801.SAMN05192553_10836"/>
<reference evidence="9" key="1">
    <citation type="submission" date="2016-10" db="EMBL/GenBank/DDBJ databases">
        <authorList>
            <person name="Varghese N."/>
            <person name="Submissions S."/>
        </authorList>
    </citation>
    <scope>NUCLEOTIDE SEQUENCE [LARGE SCALE GENOMIC DNA]</scope>
    <source>
        <strain evidence="9">IBRC-M 10761</strain>
    </source>
</reference>